<keyword evidence="3" id="KW-1185">Reference proteome</keyword>
<protein>
    <recommendedName>
        <fullName evidence="4">MftR C-terminal domain-containing protein</fullName>
    </recommendedName>
</protein>
<proteinExistence type="predicted"/>
<dbReference type="RefSeq" id="WP_364459342.1">
    <property type="nucleotide sequence ID" value="NZ_JBFARM010000013.1"/>
</dbReference>
<accession>A0ABV3HFB9</accession>
<evidence type="ECO:0000313" key="2">
    <source>
        <dbReference type="EMBL" id="MEV4291214.1"/>
    </source>
</evidence>
<feature type="region of interest" description="Disordered" evidence="1">
    <location>
        <begin position="131"/>
        <end position="174"/>
    </location>
</feature>
<name>A0ABV3HFB9_9ACTN</name>
<dbReference type="EMBL" id="JBFARM010000013">
    <property type="protein sequence ID" value="MEV4291214.1"/>
    <property type="molecule type" value="Genomic_DNA"/>
</dbReference>
<evidence type="ECO:0000313" key="3">
    <source>
        <dbReference type="Proteomes" id="UP001552427"/>
    </source>
</evidence>
<organism evidence="2 3">
    <name type="scientific">Nonomuraea bangladeshensis</name>
    <dbReference type="NCBI Taxonomy" id="404385"/>
    <lineage>
        <taxon>Bacteria</taxon>
        <taxon>Bacillati</taxon>
        <taxon>Actinomycetota</taxon>
        <taxon>Actinomycetes</taxon>
        <taxon>Streptosporangiales</taxon>
        <taxon>Streptosporangiaceae</taxon>
        <taxon>Nonomuraea</taxon>
    </lineage>
</organism>
<sequence>MSKELPSWSELTSQLIDLVEIRLLDPLEILLESRSDLSLVRSRVAERAGAWAQALLGEDEHLARFTAIRLVSTLYPGDHGFNPPPGWWQTPLGQVMVRRVGHPAAEAVSYAVAGAMLGITRQGVHDLVTRGKLDRHESGGVTTDSVQRRITSSDARETRRPRAPREEASSESRE</sequence>
<gene>
    <name evidence="2" type="ORF">AB0K40_37390</name>
</gene>
<comment type="caution">
    <text evidence="2">The sequence shown here is derived from an EMBL/GenBank/DDBJ whole genome shotgun (WGS) entry which is preliminary data.</text>
</comment>
<feature type="compositionally biased region" description="Basic and acidic residues" evidence="1">
    <location>
        <begin position="154"/>
        <end position="174"/>
    </location>
</feature>
<feature type="compositionally biased region" description="Polar residues" evidence="1">
    <location>
        <begin position="140"/>
        <end position="153"/>
    </location>
</feature>
<evidence type="ECO:0008006" key="4">
    <source>
        <dbReference type="Google" id="ProtNLM"/>
    </source>
</evidence>
<dbReference type="Proteomes" id="UP001552427">
    <property type="component" value="Unassembled WGS sequence"/>
</dbReference>
<evidence type="ECO:0000256" key="1">
    <source>
        <dbReference type="SAM" id="MobiDB-lite"/>
    </source>
</evidence>
<reference evidence="2 3" key="1">
    <citation type="submission" date="2024-06" db="EMBL/GenBank/DDBJ databases">
        <title>The Natural Products Discovery Center: Release of the First 8490 Sequenced Strains for Exploring Actinobacteria Biosynthetic Diversity.</title>
        <authorList>
            <person name="Kalkreuter E."/>
            <person name="Kautsar S.A."/>
            <person name="Yang D."/>
            <person name="Bader C.D."/>
            <person name="Teijaro C.N."/>
            <person name="Fluegel L."/>
            <person name="Davis C.M."/>
            <person name="Simpson J.R."/>
            <person name="Lauterbach L."/>
            <person name="Steele A.D."/>
            <person name="Gui C."/>
            <person name="Meng S."/>
            <person name="Li G."/>
            <person name="Viehrig K."/>
            <person name="Ye F."/>
            <person name="Su P."/>
            <person name="Kiefer A.F."/>
            <person name="Nichols A."/>
            <person name="Cepeda A.J."/>
            <person name="Yan W."/>
            <person name="Fan B."/>
            <person name="Jiang Y."/>
            <person name="Adhikari A."/>
            <person name="Zheng C.-J."/>
            <person name="Schuster L."/>
            <person name="Cowan T.M."/>
            <person name="Smanski M.J."/>
            <person name="Chevrette M.G."/>
            <person name="De Carvalho L.P.S."/>
            <person name="Shen B."/>
        </authorList>
    </citation>
    <scope>NUCLEOTIDE SEQUENCE [LARGE SCALE GENOMIC DNA]</scope>
    <source>
        <strain evidence="2 3">NPDC049574</strain>
    </source>
</reference>